<dbReference type="SUPFAM" id="SSF50969">
    <property type="entry name" value="YVTN repeat-like/Quinoprotein amine dehydrogenase"/>
    <property type="match status" value="1"/>
</dbReference>
<dbReference type="Gene3D" id="2.120.10.30">
    <property type="entry name" value="TolB, C-terminal domain"/>
    <property type="match status" value="3"/>
</dbReference>
<evidence type="ECO:0000256" key="1">
    <source>
        <dbReference type="ARBA" id="ARBA00009820"/>
    </source>
</evidence>
<dbReference type="InterPro" id="IPR016032">
    <property type="entry name" value="Sig_transdc_resp-reg_C-effctor"/>
</dbReference>
<evidence type="ECO:0000256" key="4">
    <source>
        <dbReference type="SAM" id="Phobius"/>
    </source>
</evidence>
<dbReference type="OrthoDB" id="8430416at2"/>
<dbReference type="InterPro" id="IPR036388">
    <property type="entry name" value="WH-like_DNA-bd_sf"/>
</dbReference>
<keyword evidence="2 3" id="KW-0238">DNA-binding</keyword>
<keyword evidence="4" id="KW-0472">Membrane</keyword>
<dbReference type="GO" id="GO:0000160">
    <property type="term" value="P:phosphorelay signal transduction system"/>
    <property type="evidence" value="ECO:0007669"/>
    <property type="project" value="InterPro"/>
</dbReference>
<gene>
    <name evidence="6" type="ORF">FLL46_21790</name>
</gene>
<accession>A0A545U6C4</accession>
<dbReference type="PROSITE" id="PS51755">
    <property type="entry name" value="OMPR_PHOB"/>
    <property type="match status" value="1"/>
</dbReference>
<keyword evidence="4" id="KW-0812">Transmembrane</keyword>
<evidence type="ECO:0000313" key="6">
    <source>
        <dbReference type="EMBL" id="TQV85025.1"/>
    </source>
</evidence>
<dbReference type="Pfam" id="PF00486">
    <property type="entry name" value="Trans_reg_C"/>
    <property type="match status" value="1"/>
</dbReference>
<sequence>MEAAKPNSCQHYRIGKFEVNFSERSITSPDGNTSHLTNKHVELLKILIDNRETYLKSSEILNLLYGEQYVEVAVIRQHIKNIRGLFHVGIHETEQAEYINSKRGGGYRLVAEVEEIFVKKTVGNNLSINLMAVLLFTVITTVAILSFYTEPTDQKLVNDSFKKFVPLTFLKGIEFYPSPSPDGNWMIFGHKPPQSGFWLLFVKDFNTGQITQLTRGEFVDTNVSWNKDSDKILFTRIKKGQCYFMQADFHPKTQSLSDINAVHRCPHDAQSSYAVFWPDEQGIFYSTTESFSEPYNLYSFAFENQQGWQVTASPPKGRGDYYLALSNSGEKLAVLRSKNWFDTEIRVLNTKTWESQLIDQVEEPLFSVSWSADDQNLYYKNASNEVVKTHIETLETQIISRASVPIYYPKLVNSDPPSIIAVHGGFSTNDIISHDLMTGEQTTLIESDYNDYMPSISPDGQLLTWISNRSGRYQVWLKNSKGQIKQLTNLPKNRRFTSLDINADATKIGGTVHGEWFVYDIYENQIKWSDDANGKFNNFKWTSDPNKAYLAKESGERWSQVILDVETAATNSTLNTDTYLAVDSIDGNSTYHMSLSGKAMTIEDNMSSNQKTIQLIDKIIYSYQWDTTQLGLFYSQKGELGWELHLLPANNNKVPFSPIPIPSGSVTISKEVKQLITSKNLEGKTEIVILQ</sequence>
<name>A0A545U6C4_9GAMM</name>
<dbReference type="CDD" id="cd00383">
    <property type="entry name" value="trans_reg_C"/>
    <property type="match status" value="1"/>
</dbReference>
<reference evidence="6 7" key="1">
    <citation type="submission" date="2019-07" db="EMBL/GenBank/DDBJ databases">
        <title>Draft genome for Aliikangiella sp. M105.</title>
        <authorList>
            <person name="Wang G."/>
        </authorList>
    </citation>
    <scope>NUCLEOTIDE SEQUENCE [LARGE SCALE GENOMIC DNA]</scope>
    <source>
        <strain evidence="6 7">M105</strain>
    </source>
</reference>
<dbReference type="Gene3D" id="1.10.10.10">
    <property type="entry name" value="Winged helix-like DNA-binding domain superfamily/Winged helix DNA-binding domain"/>
    <property type="match status" value="1"/>
</dbReference>
<dbReference type="SUPFAM" id="SSF46894">
    <property type="entry name" value="C-terminal effector domain of the bipartite response regulators"/>
    <property type="match status" value="1"/>
</dbReference>
<dbReference type="GO" id="GO:0006355">
    <property type="term" value="P:regulation of DNA-templated transcription"/>
    <property type="evidence" value="ECO:0007669"/>
    <property type="project" value="InterPro"/>
</dbReference>
<dbReference type="SMART" id="SM00862">
    <property type="entry name" value="Trans_reg_C"/>
    <property type="match status" value="1"/>
</dbReference>
<comment type="caution">
    <text evidence="6">The sequence shown here is derived from an EMBL/GenBank/DDBJ whole genome shotgun (WGS) entry which is preliminary data.</text>
</comment>
<dbReference type="InterPro" id="IPR011044">
    <property type="entry name" value="Quino_amine_DH_bsu"/>
</dbReference>
<proteinExistence type="inferred from homology"/>
<feature type="domain" description="OmpR/PhoB-type" evidence="5">
    <location>
        <begin position="9"/>
        <end position="111"/>
    </location>
</feature>
<dbReference type="Pfam" id="PF07676">
    <property type="entry name" value="PD40"/>
    <property type="match status" value="2"/>
</dbReference>
<comment type="similarity">
    <text evidence="1">Belongs to the TolB family.</text>
</comment>
<feature type="DNA-binding region" description="OmpR/PhoB-type" evidence="3">
    <location>
        <begin position="9"/>
        <end position="111"/>
    </location>
</feature>
<organism evidence="6 7">
    <name type="scientific">Aliikangiella coralliicola</name>
    <dbReference type="NCBI Taxonomy" id="2592383"/>
    <lineage>
        <taxon>Bacteria</taxon>
        <taxon>Pseudomonadati</taxon>
        <taxon>Pseudomonadota</taxon>
        <taxon>Gammaproteobacteria</taxon>
        <taxon>Oceanospirillales</taxon>
        <taxon>Pleioneaceae</taxon>
        <taxon>Aliikangiella</taxon>
    </lineage>
</organism>
<evidence type="ECO:0000259" key="5">
    <source>
        <dbReference type="PROSITE" id="PS51755"/>
    </source>
</evidence>
<dbReference type="GO" id="GO:0003677">
    <property type="term" value="F:DNA binding"/>
    <property type="evidence" value="ECO:0007669"/>
    <property type="project" value="UniProtKB-UniRule"/>
</dbReference>
<keyword evidence="4" id="KW-1133">Transmembrane helix</keyword>
<dbReference type="InterPro" id="IPR011659">
    <property type="entry name" value="WD40"/>
</dbReference>
<dbReference type="SUPFAM" id="SSF82171">
    <property type="entry name" value="DPP6 N-terminal domain-like"/>
    <property type="match status" value="1"/>
</dbReference>
<dbReference type="AlphaFoldDB" id="A0A545U6C4"/>
<evidence type="ECO:0000256" key="3">
    <source>
        <dbReference type="PROSITE-ProRule" id="PRU01091"/>
    </source>
</evidence>
<dbReference type="InterPro" id="IPR001867">
    <property type="entry name" value="OmpR/PhoB-type_DNA-bd"/>
</dbReference>
<evidence type="ECO:0000256" key="2">
    <source>
        <dbReference type="ARBA" id="ARBA00023125"/>
    </source>
</evidence>
<protein>
    <recommendedName>
        <fullName evidence="5">OmpR/PhoB-type domain-containing protein</fullName>
    </recommendedName>
</protein>
<keyword evidence="7" id="KW-1185">Reference proteome</keyword>
<dbReference type="PANTHER" id="PTHR36842">
    <property type="entry name" value="PROTEIN TOLB HOMOLOG"/>
    <property type="match status" value="1"/>
</dbReference>
<dbReference type="InterPro" id="IPR011042">
    <property type="entry name" value="6-blade_b-propeller_TolB-like"/>
</dbReference>
<dbReference type="EMBL" id="VIKS01000013">
    <property type="protein sequence ID" value="TQV85025.1"/>
    <property type="molecule type" value="Genomic_DNA"/>
</dbReference>
<dbReference type="RefSeq" id="WP_142933687.1">
    <property type="nucleotide sequence ID" value="NZ_ML660169.1"/>
</dbReference>
<evidence type="ECO:0000313" key="7">
    <source>
        <dbReference type="Proteomes" id="UP000315439"/>
    </source>
</evidence>
<feature type="transmembrane region" description="Helical" evidence="4">
    <location>
        <begin position="126"/>
        <end position="148"/>
    </location>
</feature>
<dbReference type="Proteomes" id="UP000315439">
    <property type="component" value="Unassembled WGS sequence"/>
</dbReference>